<gene>
    <name evidence="5" type="ORF">RradSPS_1057</name>
    <name evidence="6" type="ORF">SIL72_06860</name>
</gene>
<feature type="domain" description="NodB homology" evidence="4">
    <location>
        <begin position="173"/>
        <end position="262"/>
    </location>
</feature>
<dbReference type="Pfam" id="PF01522">
    <property type="entry name" value="Polysacc_deac_1"/>
    <property type="match status" value="1"/>
</dbReference>
<evidence type="ECO:0000313" key="5">
    <source>
        <dbReference type="EMBL" id="AHY46340.1"/>
    </source>
</evidence>
<evidence type="ECO:0000259" key="4">
    <source>
        <dbReference type="Pfam" id="PF01522"/>
    </source>
</evidence>
<dbReference type="InterPro" id="IPR011330">
    <property type="entry name" value="Glyco_hydro/deAcase_b/a-brl"/>
</dbReference>
<organism evidence="5 7">
    <name type="scientific">Rubrobacter radiotolerans</name>
    <name type="common">Arthrobacter radiotolerans</name>
    <dbReference type="NCBI Taxonomy" id="42256"/>
    <lineage>
        <taxon>Bacteria</taxon>
        <taxon>Bacillati</taxon>
        <taxon>Actinomycetota</taxon>
        <taxon>Rubrobacteria</taxon>
        <taxon>Rubrobacterales</taxon>
        <taxon>Rubrobacteraceae</taxon>
        <taxon>Rubrobacter</taxon>
    </lineage>
</organism>
<dbReference type="HOGENOM" id="CLU_058366_0_0_11"/>
<dbReference type="STRING" id="42256.RradSPS_1057"/>
<dbReference type="RefSeq" id="WP_084263736.1">
    <property type="nucleotide sequence ID" value="NZ_CP007514.1"/>
</dbReference>
<dbReference type="KEGG" id="rrd:RradSPS_1057"/>
<dbReference type="EMBL" id="JAWXXX010000001">
    <property type="protein sequence ID" value="MDX5893747.1"/>
    <property type="molecule type" value="Genomic_DNA"/>
</dbReference>
<dbReference type="PANTHER" id="PTHR34216">
    <property type="match status" value="1"/>
</dbReference>
<dbReference type="Proteomes" id="UP001281130">
    <property type="component" value="Unassembled WGS sequence"/>
</dbReference>
<evidence type="ECO:0000313" key="6">
    <source>
        <dbReference type="EMBL" id="MDX5893747.1"/>
    </source>
</evidence>
<reference evidence="6" key="2">
    <citation type="submission" date="2023-11" db="EMBL/GenBank/DDBJ databases">
        <title>MicrobeMod: A computational toolkit for identifying prokaryotic methylation and restriction-modification with nanopore sequencing.</title>
        <authorList>
            <person name="Crits-Christoph A."/>
            <person name="Kang S.C."/>
            <person name="Lee H."/>
            <person name="Ostrov N."/>
        </authorList>
    </citation>
    <scope>NUCLEOTIDE SEQUENCE</scope>
    <source>
        <strain evidence="6">ATCC 51242</strain>
    </source>
</reference>
<feature type="compositionally biased region" description="Basic and acidic residues" evidence="3">
    <location>
        <begin position="324"/>
        <end position="347"/>
    </location>
</feature>
<dbReference type="SUPFAM" id="SSF88713">
    <property type="entry name" value="Glycoside hydrolase/deacetylase"/>
    <property type="match status" value="1"/>
</dbReference>
<reference evidence="5 7" key="1">
    <citation type="submission" date="2014-03" db="EMBL/GenBank/DDBJ databases">
        <title>Complete genome sequence of the Radio-Resistant Rubrobacter radiotolerans RSPS-4.</title>
        <authorList>
            <person name="Egas C.C."/>
            <person name="Barroso C.C."/>
            <person name="Froufe H.J.C."/>
            <person name="Pacheco J.J."/>
            <person name="Albuquerque L.L."/>
            <person name="da Costa M.M.S."/>
        </authorList>
    </citation>
    <scope>NUCLEOTIDE SEQUENCE [LARGE SCALE GENOMIC DNA]</scope>
    <source>
        <strain evidence="5 7">RSPS-4</strain>
    </source>
</reference>
<evidence type="ECO:0000256" key="3">
    <source>
        <dbReference type="SAM" id="MobiDB-lite"/>
    </source>
</evidence>
<dbReference type="GO" id="GO:0005975">
    <property type="term" value="P:carbohydrate metabolic process"/>
    <property type="evidence" value="ECO:0007669"/>
    <property type="project" value="InterPro"/>
</dbReference>
<keyword evidence="2" id="KW-0732">Signal</keyword>
<dbReference type="OrthoDB" id="9778320at2"/>
<dbReference type="GO" id="GO:0016810">
    <property type="term" value="F:hydrolase activity, acting on carbon-nitrogen (but not peptide) bonds"/>
    <property type="evidence" value="ECO:0007669"/>
    <property type="project" value="InterPro"/>
</dbReference>
<evidence type="ECO:0000256" key="1">
    <source>
        <dbReference type="ARBA" id="ARBA00004613"/>
    </source>
</evidence>
<accession>A0A023X2V7</accession>
<dbReference type="GO" id="GO:0005576">
    <property type="term" value="C:extracellular region"/>
    <property type="evidence" value="ECO:0007669"/>
    <property type="project" value="UniProtKB-SubCell"/>
</dbReference>
<comment type="subcellular location">
    <subcellularLocation>
        <location evidence="1">Secreted</location>
    </subcellularLocation>
</comment>
<sequence length="356" mass="39165">MGRVATLHRGATDPVARTAALVAFLLAVIVGCSGGEESAGEGGGESSAPQQETTGVSAEAAADANEAGLIMVLEYHRVGGDPSFAPEWTISTEDFRDQLQYLYDNDYYPMNFRDLVEDNIDVPAGKTPVVLTFDDSSDTQFTMVRENDEWVPDPDGAVGVMADFSERNPDWPMRATFFVLPEADAPNNLFGQPELSEKKLNYLVDNGMEIGTHTLYHENLALASPEEVQRQIVLSIEAVQEYVPGYEVRTLGVPFGEYPEDITLLHSGSYEGRSYRLSGAAEVTGGATYPPGHPEFDPFRVPRIQAEPEKEDIGYYFDYFESNPDERFVSDGDPETRTVPDDADLRETTGAADEQY</sequence>
<name>A0A023X2V7_RUBRA</name>
<dbReference type="InterPro" id="IPR002509">
    <property type="entry name" value="NODB_dom"/>
</dbReference>
<feature type="region of interest" description="Disordered" evidence="3">
    <location>
        <begin position="36"/>
        <end position="60"/>
    </location>
</feature>
<dbReference type="EMBL" id="CP007514">
    <property type="protein sequence ID" value="AHY46340.1"/>
    <property type="molecule type" value="Genomic_DNA"/>
</dbReference>
<protein>
    <submittedName>
        <fullName evidence="5 6">Polysaccharide deacetylase</fullName>
    </submittedName>
</protein>
<dbReference type="Gene3D" id="3.20.20.370">
    <property type="entry name" value="Glycoside hydrolase/deacetylase"/>
    <property type="match status" value="1"/>
</dbReference>
<dbReference type="eggNOG" id="COG0726">
    <property type="taxonomic scope" value="Bacteria"/>
</dbReference>
<feature type="region of interest" description="Disordered" evidence="3">
    <location>
        <begin position="324"/>
        <end position="356"/>
    </location>
</feature>
<dbReference type="AlphaFoldDB" id="A0A023X2V7"/>
<dbReference type="PANTHER" id="PTHR34216:SF3">
    <property type="entry name" value="POLY-BETA-1,6-N-ACETYL-D-GLUCOSAMINE N-DEACETYLASE"/>
    <property type="match status" value="1"/>
</dbReference>
<evidence type="ECO:0000313" key="7">
    <source>
        <dbReference type="Proteomes" id="UP000025229"/>
    </source>
</evidence>
<proteinExistence type="predicted"/>
<dbReference type="InterPro" id="IPR051398">
    <property type="entry name" value="Polysacch_Deacetylase"/>
</dbReference>
<dbReference type="Proteomes" id="UP000025229">
    <property type="component" value="Chromosome"/>
</dbReference>
<dbReference type="PROSITE" id="PS51257">
    <property type="entry name" value="PROKAR_LIPOPROTEIN"/>
    <property type="match status" value="1"/>
</dbReference>
<keyword evidence="7" id="KW-1185">Reference proteome</keyword>
<evidence type="ECO:0000256" key="2">
    <source>
        <dbReference type="ARBA" id="ARBA00022729"/>
    </source>
</evidence>